<dbReference type="PIRSF" id="PIRSF018267">
    <property type="entry name" value="VSR_endonuc"/>
    <property type="match status" value="1"/>
</dbReference>
<evidence type="ECO:0000256" key="1">
    <source>
        <dbReference type="ARBA" id="ARBA00022722"/>
    </source>
</evidence>
<dbReference type="NCBIfam" id="TIGR00632">
    <property type="entry name" value="vsr"/>
    <property type="match status" value="1"/>
</dbReference>
<evidence type="ECO:0000256" key="3">
    <source>
        <dbReference type="ARBA" id="ARBA00022763"/>
    </source>
</evidence>
<sequence length="147" mass="17633">MIKLTDNLNQENRRKNMQAIRSSNTSFENRVTHELWSRGLRFRKNVKGLMGKPDLAIKKYHIVIFLDSCFWHGCPLHGRKPRSNSDYWEAKLERNRLRDVEVTEYYVQHGWHLLRMWEHEFKCDFDGAIDRIFAFVTGIKSRYGTKT</sequence>
<gene>
    <name evidence="7" type="ORF">SAMN05443507_1473</name>
</gene>
<keyword evidence="8" id="KW-1185">Reference proteome</keyword>
<dbReference type="CDD" id="cd00221">
    <property type="entry name" value="Vsr"/>
    <property type="match status" value="1"/>
</dbReference>
<dbReference type="Gene3D" id="3.40.960.10">
    <property type="entry name" value="VSR Endonuclease"/>
    <property type="match status" value="1"/>
</dbReference>
<dbReference type="EC" id="3.1.-.-" evidence="6"/>
<dbReference type="RefSeq" id="WP_072875418.1">
    <property type="nucleotide sequence ID" value="NZ_FRAF01000047.1"/>
</dbReference>
<dbReference type="GO" id="GO:0016787">
    <property type="term" value="F:hydrolase activity"/>
    <property type="evidence" value="ECO:0007669"/>
    <property type="project" value="UniProtKB-KW"/>
</dbReference>
<comment type="function">
    <text evidence="6">May nick specific sequences that contain T:G mispairs resulting from m5C-deamination.</text>
</comment>
<dbReference type="EMBL" id="FRAF01000047">
    <property type="protein sequence ID" value="SHL15360.1"/>
    <property type="molecule type" value="Genomic_DNA"/>
</dbReference>
<organism evidence="7 8">
    <name type="scientific">Alicyclobacillus tolerans</name>
    <dbReference type="NCBI Taxonomy" id="90970"/>
    <lineage>
        <taxon>Bacteria</taxon>
        <taxon>Bacillati</taxon>
        <taxon>Bacillota</taxon>
        <taxon>Bacilli</taxon>
        <taxon>Bacillales</taxon>
        <taxon>Alicyclobacillaceae</taxon>
        <taxon>Alicyclobacillus</taxon>
    </lineage>
</organism>
<keyword evidence="4 6" id="KW-0378">Hydrolase</keyword>
<dbReference type="GO" id="GO:0004519">
    <property type="term" value="F:endonuclease activity"/>
    <property type="evidence" value="ECO:0007669"/>
    <property type="project" value="UniProtKB-KW"/>
</dbReference>
<dbReference type="AlphaFoldDB" id="A0A1M6YAR6"/>
<dbReference type="Pfam" id="PF03852">
    <property type="entry name" value="Vsr"/>
    <property type="match status" value="1"/>
</dbReference>
<evidence type="ECO:0000256" key="2">
    <source>
        <dbReference type="ARBA" id="ARBA00022759"/>
    </source>
</evidence>
<keyword evidence="2 6" id="KW-0255">Endonuclease</keyword>
<dbReference type="STRING" id="1830138.SAMN05443507_1473"/>
<protein>
    <recommendedName>
        <fullName evidence="6">Very short patch repair endonuclease</fullName>
        <ecNumber evidence="6">3.1.-.-</ecNumber>
    </recommendedName>
</protein>
<proteinExistence type="inferred from homology"/>
<evidence type="ECO:0000313" key="7">
    <source>
        <dbReference type="EMBL" id="SHL15360.1"/>
    </source>
</evidence>
<dbReference type="GO" id="GO:0006298">
    <property type="term" value="P:mismatch repair"/>
    <property type="evidence" value="ECO:0007669"/>
    <property type="project" value="UniProtKB-UniRule"/>
</dbReference>
<keyword evidence="3 6" id="KW-0227">DNA damage</keyword>
<dbReference type="InterPro" id="IPR011335">
    <property type="entry name" value="Restrct_endonuc-II-like"/>
</dbReference>
<dbReference type="InterPro" id="IPR004603">
    <property type="entry name" value="DNA_mismatch_endonuc_vsr"/>
</dbReference>
<name>A0A1M6YAR6_9BACL</name>
<evidence type="ECO:0000256" key="5">
    <source>
        <dbReference type="ARBA" id="ARBA00023204"/>
    </source>
</evidence>
<keyword evidence="1 6" id="KW-0540">Nuclease</keyword>
<accession>A0A1M6YAR6</accession>
<comment type="similarity">
    <text evidence="6">Belongs to the vsr family.</text>
</comment>
<evidence type="ECO:0000256" key="4">
    <source>
        <dbReference type="ARBA" id="ARBA00022801"/>
    </source>
</evidence>
<dbReference type="SUPFAM" id="SSF52980">
    <property type="entry name" value="Restriction endonuclease-like"/>
    <property type="match status" value="1"/>
</dbReference>
<evidence type="ECO:0000256" key="6">
    <source>
        <dbReference type="PIRNR" id="PIRNR018267"/>
    </source>
</evidence>
<dbReference type="Proteomes" id="UP000184016">
    <property type="component" value="Unassembled WGS sequence"/>
</dbReference>
<evidence type="ECO:0000313" key="8">
    <source>
        <dbReference type="Proteomes" id="UP000184016"/>
    </source>
</evidence>
<keyword evidence="5 6" id="KW-0234">DNA repair</keyword>
<reference evidence="8" key="1">
    <citation type="submission" date="2016-11" db="EMBL/GenBank/DDBJ databases">
        <authorList>
            <person name="Varghese N."/>
            <person name="Submissions S."/>
        </authorList>
    </citation>
    <scope>NUCLEOTIDE SEQUENCE [LARGE SCALE GENOMIC DNA]</scope>
    <source>
        <strain evidence="8">USBA-503</strain>
    </source>
</reference>